<dbReference type="InterPro" id="IPR013083">
    <property type="entry name" value="Znf_RING/FYVE/PHD"/>
</dbReference>
<keyword evidence="2" id="KW-0479">Metal-binding</keyword>
<feature type="compositionally biased region" description="Polar residues" evidence="10">
    <location>
        <begin position="972"/>
        <end position="985"/>
    </location>
</feature>
<keyword evidence="8" id="KW-0067">ATP-binding</keyword>
<feature type="compositionally biased region" description="Basic and acidic residues" evidence="10">
    <location>
        <begin position="231"/>
        <end position="242"/>
    </location>
</feature>
<feature type="compositionally biased region" description="Polar residues" evidence="10">
    <location>
        <begin position="174"/>
        <end position="184"/>
    </location>
</feature>
<dbReference type="GO" id="GO:0004386">
    <property type="term" value="F:helicase activity"/>
    <property type="evidence" value="ECO:0007669"/>
    <property type="project" value="UniProtKB-KW"/>
</dbReference>
<evidence type="ECO:0000256" key="6">
    <source>
        <dbReference type="ARBA" id="ARBA00022806"/>
    </source>
</evidence>
<evidence type="ECO:0000259" key="13">
    <source>
        <dbReference type="PROSITE" id="PS51194"/>
    </source>
</evidence>
<dbReference type="SUPFAM" id="SSF52540">
    <property type="entry name" value="P-loop containing nucleoside triphosphate hydrolases"/>
    <property type="match status" value="2"/>
</dbReference>
<dbReference type="InterPro" id="IPR027417">
    <property type="entry name" value="P-loop_NTPase"/>
</dbReference>
<organism evidence="14 15">
    <name type="scientific">Pseudocercospora fuligena</name>
    <dbReference type="NCBI Taxonomy" id="685502"/>
    <lineage>
        <taxon>Eukaryota</taxon>
        <taxon>Fungi</taxon>
        <taxon>Dikarya</taxon>
        <taxon>Ascomycota</taxon>
        <taxon>Pezizomycotina</taxon>
        <taxon>Dothideomycetes</taxon>
        <taxon>Dothideomycetidae</taxon>
        <taxon>Mycosphaerellales</taxon>
        <taxon>Mycosphaerellaceae</taxon>
        <taxon>Pseudocercospora</taxon>
    </lineage>
</organism>
<dbReference type="SMART" id="SM00490">
    <property type="entry name" value="HELICc"/>
    <property type="match status" value="1"/>
</dbReference>
<dbReference type="GO" id="GO:0005634">
    <property type="term" value="C:nucleus"/>
    <property type="evidence" value="ECO:0007669"/>
    <property type="project" value="TreeGrafter"/>
</dbReference>
<dbReference type="GO" id="GO:0016787">
    <property type="term" value="F:hydrolase activity"/>
    <property type="evidence" value="ECO:0007669"/>
    <property type="project" value="UniProtKB-KW"/>
</dbReference>
<sequence>MDGNSPEQSPTGRNSAENDIPMDDFERPSEAPEDFDFMANFEDSAMPEYPQLTPTDHGEAAQSEAGPEVVLPTTEAPDEMQLDGASVTMVADSQTAVSEEATKQEKVTPPAKSNTPPEKPKGLNFGAPMLKGLDAKAKALAQQEKLKDRFRKKQPPAVPQADPERSNRHDSMELDTSVTPTPSTLMPPPATPLFDPIAEEFKRKKERYLRRQAAKLTEIEEDIQFIQDESREAARLRKKEADEASAMGLSDDDEDTETDQRSRLFMSGPTSPSLSNHQGPFSGLYSDDEDEPAPRRRKGKGKRKLVELSDGEDEEESRRSRKSKARKKSKHGKRGDDYTDQDVEDLLKKAQRKSKLGGKKGSRSKKGGPAMANLTSIYGTNVFKDTQQNAEKPDQPTFDKRRKDDALKQLIASVPAENRKIASADKKYLLESTKAFTGQGTCFPSQDGTGNWHLRGLKSTLKHYQVLGAAFMRKREGEAVEPRGGILADEMGLGKTVMMLANVVNGRNTSPTGPRCTLIVASPALCTQWDAEIAKHCLTGKEAKRHGIRNWVQHRAGHRIGTDEERIMQTIQDADICLTTYHEISKSYPKAQVPVELTTADQKDSWWKEYFRTNKGLFHKIKFHRVVLDEAQAIKNHAGHTSLACRAVMATHHWAISGTPIMNRLSEFYPYFKFLREPHTGSFKIFKENFCCPDDPDGTGKLAVFLRKIMIRRTHLDTLFGARLLDLPQPKQHVVWLSFNETERAIYEIVKNRFVQRINTISKQEGNAGLSNHYNHIWTMLLRLRQLCAHILLVQGTICDLLKREDFEKLNSLSQHASHSDDAAGILVHLRNVLQESLDKDTVEAGAAGTGRVISAQETAAINAKDYIDQMNLEGNGAGGKHGLSFNFGKYMNALAESDRFEDIMERSTCCACRQQPEDPHITSCFHIYCLACLHDLQHHAAGRGRDCANCTECGSEYTSVEPCKVGPMEMPQSSVHTPSINFDETPTGKKKRKQEEADWIGLKGEILPSTKTIAVKAQILNWLKENPRVKIIVYTQFMPVVRILGNICQTERWGHVKYYGGMSQDARNHAIETFTNGDANIMLASLRCGGLGLNLTMASRVILIDPWWNSAVEQQAFCRVFRIGQEEETRMTRFVIENSIDAAMMAMKERKEKEIDEVMENPRLKEHLSVEELMEMFGDVRRDENGKPFIFAQEAPGEEENRYREVGDDDDEVGMGNEL</sequence>
<accession>A0A8H6VEQ1</accession>
<dbReference type="PROSITE" id="PS00518">
    <property type="entry name" value="ZF_RING_1"/>
    <property type="match status" value="1"/>
</dbReference>
<comment type="similarity">
    <text evidence="1">Belongs to the SNF2/RAD54 helicase family.</text>
</comment>
<keyword evidence="6" id="KW-0347">Helicase</keyword>
<dbReference type="Pfam" id="PF00271">
    <property type="entry name" value="Helicase_C"/>
    <property type="match status" value="1"/>
</dbReference>
<evidence type="ECO:0000313" key="15">
    <source>
        <dbReference type="Proteomes" id="UP000660729"/>
    </source>
</evidence>
<dbReference type="GO" id="GO:0005524">
    <property type="term" value="F:ATP binding"/>
    <property type="evidence" value="ECO:0007669"/>
    <property type="project" value="UniProtKB-KW"/>
</dbReference>
<dbReference type="Gene3D" id="3.40.50.10810">
    <property type="entry name" value="Tandem AAA-ATPase domain"/>
    <property type="match status" value="1"/>
</dbReference>
<keyword evidence="4 9" id="KW-0863">Zinc-finger</keyword>
<dbReference type="PANTHER" id="PTHR45626">
    <property type="entry name" value="TRANSCRIPTION TERMINATION FACTOR 2-RELATED"/>
    <property type="match status" value="1"/>
</dbReference>
<dbReference type="InterPro" id="IPR017907">
    <property type="entry name" value="Znf_RING_CS"/>
</dbReference>
<dbReference type="SMART" id="SM00487">
    <property type="entry name" value="DEXDc"/>
    <property type="match status" value="1"/>
</dbReference>
<dbReference type="EMBL" id="JABCIY010000183">
    <property type="protein sequence ID" value="KAF7189628.1"/>
    <property type="molecule type" value="Genomic_DNA"/>
</dbReference>
<dbReference type="Gene3D" id="3.40.50.300">
    <property type="entry name" value="P-loop containing nucleotide triphosphate hydrolases"/>
    <property type="match status" value="1"/>
</dbReference>
<evidence type="ECO:0000256" key="7">
    <source>
        <dbReference type="ARBA" id="ARBA00022833"/>
    </source>
</evidence>
<dbReference type="InterPro" id="IPR014001">
    <property type="entry name" value="Helicase_ATP-bd"/>
</dbReference>
<dbReference type="InterPro" id="IPR000330">
    <property type="entry name" value="SNF2_N"/>
</dbReference>
<feature type="compositionally biased region" description="Basic residues" evidence="10">
    <location>
        <begin position="319"/>
        <end position="333"/>
    </location>
</feature>
<evidence type="ECO:0000256" key="9">
    <source>
        <dbReference type="PROSITE-ProRule" id="PRU00175"/>
    </source>
</evidence>
<feature type="domain" description="Helicase ATP-binding" evidence="12">
    <location>
        <begin position="476"/>
        <end position="678"/>
    </location>
</feature>
<dbReference type="SUPFAM" id="SSF57850">
    <property type="entry name" value="RING/U-box"/>
    <property type="match status" value="1"/>
</dbReference>
<dbReference type="CDD" id="cd18793">
    <property type="entry name" value="SF2_C_SNF"/>
    <property type="match status" value="1"/>
</dbReference>
<feature type="region of interest" description="Disordered" evidence="10">
    <location>
        <begin position="1"/>
        <end position="70"/>
    </location>
</feature>
<dbReference type="GO" id="GO:0006281">
    <property type="term" value="P:DNA repair"/>
    <property type="evidence" value="ECO:0007669"/>
    <property type="project" value="TreeGrafter"/>
</dbReference>
<dbReference type="PANTHER" id="PTHR45626:SF17">
    <property type="entry name" value="HELICASE-LIKE TRANSCRIPTION FACTOR"/>
    <property type="match status" value="1"/>
</dbReference>
<dbReference type="Gene3D" id="3.30.40.10">
    <property type="entry name" value="Zinc/RING finger domain, C3HC4 (zinc finger)"/>
    <property type="match status" value="1"/>
</dbReference>
<dbReference type="Proteomes" id="UP000660729">
    <property type="component" value="Unassembled WGS sequence"/>
</dbReference>
<feature type="region of interest" description="Disordered" evidence="10">
    <location>
        <begin position="971"/>
        <end position="996"/>
    </location>
</feature>
<feature type="compositionally biased region" description="Basic residues" evidence="10">
    <location>
        <begin position="349"/>
        <end position="366"/>
    </location>
</feature>
<feature type="region of interest" description="Disordered" evidence="10">
    <location>
        <begin position="231"/>
        <end position="373"/>
    </location>
</feature>
<dbReference type="OrthoDB" id="448448at2759"/>
<evidence type="ECO:0000256" key="8">
    <source>
        <dbReference type="ARBA" id="ARBA00022840"/>
    </source>
</evidence>
<dbReference type="Pfam" id="PF00176">
    <property type="entry name" value="SNF2-rel_dom"/>
    <property type="match status" value="1"/>
</dbReference>
<evidence type="ECO:0000313" key="14">
    <source>
        <dbReference type="EMBL" id="KAF7189628.1"/>
    </source>
</evidence>
<dbReference type="GO" id="GO:0008270">
    <property type="term" value="F:zinc ion binding"/>
    <property type="evidence" value="ECO:0007669"/>
    <property type="project" value="UniProtKB-KW"/>
</dbReference>
<feature type="compositionally biased region" description="Polar residues" evidence="10">
    <location>
        <begin position="1"/>
        <end position="17"/>
    </location>
</feature>
<dbReference type="PROSITE" id="PS51194">
    <property type="entry name" value="HELICASE_CTER"/>
    <property type="match status" value="1"/>
</dbReference>
<feature type="domain" description="RING-type" evidence="11">
    <location>
        <begin position="910"/>
        <end position="952"/>
    </location>
</feature>
<protein>
    <submittedName>
        <fullName evidence="14">DNA repair protein rad5</fullName>
    </submittedName>
</protein>
<keyword evidence="3" id="KW-0547">Nucleotide-binding</keyword>
<dbReference type="InterPro" id="IPR049730">
    <property type="entry name" value="SNF2/RAD54-like_C"/>
</dbReference>
<dbReference type="InterPro" id="IPR038718">
    <property type="entry name" value="SNF2-like_sf"/>
</dbReference>
<feature type="region of interest" description="Disordered" evidence="10">
    <location>
        <begin position="1192"/>
        <end position="1220"/>
    </location>
</feature>
<dbReference type="InterPro" id="IPR001841">
    <property type="entry name" value="Znf_RING"/>
</dbReference>
<comment type="caution">
    <text evidence="14">The sequence shown here is derived from an EMBL/GenBank/DDBJ whole genome shotgun (WGS) entry which is preliminary data.</text>
</comment>
<evidence type="ECO:0000259" key="11">
    <source>
        <dbReference type="PROSITE" id="PS50089"/>
    </source>
</evidence>
<dbReference type="PROSITE" id="PS50089">
    <property type="entry name" value="ZF_RING_2"/>
    <property type="match status" value="1"/>
</dbReference>
<evidence type="ECO:0000256" key="5">
    <source>
        <dbReference type="ARBA" id="ARBA00022801"/>
    </source>
</evidence>
<evidence type="ECO:0000256" key="1">
    <source>
        <dbReference type="ARBA" id="ARBA00007025"/>
    </source>
</evidence>
<keyword evidence="5" id="KW-0378">Hydrolase</keyword>
<feature type="compositionally biased region" description="Polar residues" evidence="10">
    <location>
        <begin position="268"/>
        <end position="279"/>
    </location>
</feature>
<gene>
    <name evidence="14" type="ORF">HII31_09072</name>
</gene>
<keyword evidence="15" id="KW-1185">Reference proteome</keyword>
<feature type="compositionally biased region" description="Basic and acidic residues" evidence="10">
    <location>
        <begin position="162"/>
        <end position="172"/>
    </location>
</feature>
<dbReference type="InterPro" id="IPR001650">
    <property type="entry name" value="Helicase_C-like"/>
</dbReference>
<dbReference type="AlphaFoldDB" id="A0A8H6VEQ1"/>
<proteinExistence type="inferred from homology"/>
<name>A0A8H6VEQ1_9PEZI</name>
<dbReference type="CDD" id="cd18008">
    <property type="entry name" value="DEXDc_SHPRH-like"/>
    <property type="match status" value="1"/>
</dbReference>
<dbReference type="GO" id="GO:0008094">
    <property type="term" value="F:ATP-dependent activity, acting on DNA"/>
    <property type="evidence" value="ECO:0007669"/>
    <property type="project" value="TreeGrafter"/>
</dbReference>
<evidence type="ECO:0000256" key="2">
    <source>
        <dbReference type="ARBA" id="ARBA00022723"/>
    </source>
</evidence>
<evidence type="ECO:0000256" key="10">
    <source>
        <dbReference type="SAM" id="MobiDB-lite"/>
    </source>
</evidence>
<reference evidence="14" key="1">
    <citation type="submission" date="2020-04" db="EMBL/GenBank/DDBJ databases">
        <title>Draft genome resource of the tomato pathogen Pseudocercospora fuligena.</title>
        <authorList>
            <person name="Zaccaron A."/>
        </authorList>
    </citation>
    <scope>NUCLEOTIDE SEQUENCE</scope>
    <source>
        <strain evidence="14">PF001</strain>
    </source>
</reference>
<evidence type="ECO:0000259" key="12">
    <source>
        <dbReference type="PROSITE" id="PS51192"/>
    </source>
</evidence>
<feature type="region of interest" description="Disordered" evidence="10">
    <location>
        <begin position="93"/>
        <end position="198"/>
    </location>
</feature>
<dbReference type="PROSITE" id="PS51192">
    <property type="entry name" value="HELICASE_ATP_BIND_1"/>
    <property type="match status" value="1"/>
</dbReference>
<feature type="domain" description="Helicase C-terminal" evidence="13">
    <location>
        <begin position="1016"/>
        <end position="1175"/>
    </location>
</feature>
<dbReference type="InterPro" id="IPR050628">
    <property type="entry name" value="SNF2_RAD54_helicase_TF"/>
</dbReference>
<evidence type="ECO:0000256" key="3">
    <source>
        <dbReference type="ARBA" id="ARBA00022741"/>
    </source>
</evidence>
<keyword evidence="7" id="KW-0862">Zinc</keyword>
<evidence type="ECO:0000256" key="4">
    <source>
        <dbReference type="ARBA" id="ARBA00022771"/>
    </source>
</evidence>